<reference evidence="2 3" key="1">
    <citation type="submission" date="2016-11" db="EMBL/GenBank/DDBJ databases">
        <title>Draft Genome Sequences of Nine Cyanobacterial Strains from Diverse Habitats.</title>
        <authorList>
            <person name="Zhu T."/>
            <person name="Hou S."/>
            <person name="Lu X."/>
            <person name="Hess W.R."/>
        </authorList>
    </citation>
    <scope>NUCLEOTIDE SEQUENCE [LARGE SCALE GENOMIC DNA]</scope>
    <source>
        <strain evidence="2 3">5.2 s.c.1</strain>
    </source>
</reference>
<dbReference type="Proteomes" id="UP000185984">
    <property type="component" value="Unassembled WGS sequence"/>
</dbReference>
<dbReference type="RefSeq" id="WP_073548477.1">
    <property type="nucleotide sequence ID" value="NZ_CAWMVK010000034.1"/>
</dbReference>
<keyword evidence="3" id="KW-1185">Reference proteome</keyword>
<proteinExistence type="predicted"/>
<evidence type="ECO:0000313" key="3">
    <source>
        <dbReference type="Proteomes" id="UP000185984"/>
    </source>
</evidence>
<dbReference type="STRING" id="247279.NIES1031_05420"/>
<name>A0A1U7HWM4_9CHRO</name>
<dbReference type="EMBL" id="MRCC01000004">
    <property type="protein sequence ID" value="OKH28017.1"/>
    <property type="molecule type" value="Genomic_DNA"/>
</dbReference>
<dbReference type="Gene3D" id="3.30.1380.20">
    <property type="entry name" value="Trafficking protein particle complex subunit 3"/>
    <property type="match status" value="1"/>
</dbReference>
<dbReference type="InterPro" id="IPR024096">
    <property type="entry name" value="NO_sig/Golgi_transp_ligand-bd"/>
</dbReference>
<dbReference type="SMART" id="SM00989">
    <property type="entry name" value="V4R"/>
    <property type="match status" value="1"/>
</dbReference>
<dbReference type="InterPro" id="IPR004096">
    <property type="entry name" value="V4R"/>
</dbReference>
<dbReference type="Pfam" id="PF02830">
    <property type="entry name" value="V4R"/>
    <property type="match status" value="1"/>
</dbReference>
<accession>A0A1U7HWM4</accession>
<feature type="domain" description="4-vinyl reductase 4VR" evidence="1">
    <location>
        <begin position="130"/>
        <end position="191"/>
    </location>
</feature>
<gene>
    <name evidence="2" type="ORF">NIES1031_05420</name>
</gene>
<dbReference type="PANTHER" id="PTHR35090:SF1">
    <property type="entry name" value="SLR0144 PROTEIN"/>
    <property type="match status" value="1"/>
</dbReference>
<sequence>MIAITDLLQDERLPGNYFAVDAYIKGDFEAGLLENRRGDRLLALPETLIQAIYAGIDKETGQAAGLVLFNCGRWWGKNFYARFVEEVSDYYSKPLAAMEMIEFLQCLKQCWKTHGWGAFDFDMDYYQQGFLVIKIWNSPFAQQPLQAKPACFLEAGILSAFFSQLTGRQLHCVQTSCESLQADCNRFVLGLAERLKPIAAWLDEGHEHEIIMAWLCRGNT</sequence>
<protein>
    <submittedName>
        <fullName evidence="2">4-vinyl reductase</fullName>
    </submittedName>
</protein>
<comment type="caution">
    <text evidence="2">The sequence shown here is derived from an EMBL/GenBank/DDBJ whole genome shotgun (WGS) entry which is preliminary data.</text>
</comment>
<evidence type="ECO:0000313" key="2">
    <source>
        <dbReference type="EMBL" id="OKH28017.1"/>
    </source>
</evidence>
<dbReference type="PANTHER" id="PTHR35090">
    <property type="entry name" value="DNA-DIRECTED RNA POLYMERASE SUBUNIT I"/>
    <property type="match status" value="1"/>
</dbReference>
<evidence type="ECO:0000259" key="1">
    <source>
        <dbReference type="SMART" id="SM00989"/>
    </source>
</evidence>
<dbReference type="AlphaFoldDB" id="A0A1U7HWM4"/>
<organism evidence="2 3">
    <name type="scientific">Chroogloeocystis siderophila 5.2 s.c.1</name>
    <dbReference type="NCBI Taxonomy" id="247279"/>
    <lineage>
        <taxon>Bacteria</taxon>
        <taxon>Bacillati</taxon>
        <taxon>Cyanobacteriota</taxon>
        <taxon>Cyanophyceae</taxon>
        <taxon>Oscillatoriophycideae</taxon>
        <taxon>Chroococcales</taxon>
        <taxon>Chroococcaceae</taxon>
        <taxon>Chroogloeocystis</taxon>
    </lineage>
</organism>
<dbReference type="OrthoDB" id="421300at2"/>
<dbReference type="SUPFAM" id="SSF111126">
    <property type="entry name" value="Ligand-binding domain in the NO signalling and Golgi transport"/>
    <property type="match status" value="1"/>
</dbReference>